<accession>B0JRW4</accession>
<dbReference type="InterPro" id="IPR009057">
    <property type="entry name" value="Homeodomain-like_sf"/>
</dbReference>
<dbReference type="EnsemblBacteria" id="BAG00864">
    <property type="protein sequence ID" value="BAG00864"/>
    <property type="gene ID" value="MAE_10420"/>
</dbReference>
<dbReference type="PaxDb" id="449447-MAE_10420"/>
<organism evidence="1 2">
    <name type="scientific">Microcystis aeruginosa (strain NIES-843 / IAM M-2473)</name>
    <dbReference type="NCBI Taxonomy" id="449447"/>
    <lineage>
        <taxon>Bacteria</taxon>
        <taxon>Bacillati</taxon>
        <taxon>Cyanobacteriota</taxon>
        <taxon>Cyanophyceae</taxon>
        <taxon>Oscillatoriophycideae</taxon>
        <taxon>Chroococcales</taxon>
        <taxon>Microcystaceae</taxon>
        <taxon>Microcystis</taxon>
    </lineage>
</organism>
<reference evidence="1 2" key="1">
    <citation type="journal article" date="2007" name="DNA Res.">
        <title>Complete genomic structure of the bloom-forming toxic cyanobacterium Microcystis aeruginosa NIES-843.</title>
        <authorList>
            <person name="Kaneko T."/>
            <person name="Nakajima N."/>
            <person name="Okamoto S."/>
            <person name="Suzuki I."/>
            <person name="Tanabe Y."/>
            <person name="Tamaoki M."/>
            <person name="Nakamura Y."/>
            <person name="Kasai F."/>
            <person name="Watanabe A."/>
            <person name="Kawashima K."/>
            <person name="Kishida Y."/>
            <person name="Ono A."/>
            <person name="Shimizu Y."/>
            <person name="Takahashi C."/>
            <person name="Minami C."/>
            <person name="Fujishiro T."/>
            <person name="Kohara M."/>
            <person name="Katoh M."/>
            <person name="Nakazaki N."/>
            <person name="Nakayama S."/>
            <person name="Yamada M."/>
            <person name="Tabata S."/>
            <person name="Watanabe M.M."/>
        </authorList>
    </citation>
    <scope>NUCLEOTIDE SEQUENCE [LARGE SCALE GENOMIC DNA]</scope>
    <source>
        <strain evidence="2">NIES-843 / IAM M-247</strain>
    </source>
</reference>
<dbReference type="Pfam" id="PF04255">
    <property type="entry name" value="DUF433"/>
    <property type="match status" value="1"/>
</dbReference>
<dbReference type="InterPro" id="IPR036388">
    <property type="entry name" value="WH-like_DNA-bd_sf"/>
</dbReference>
<dbReference type="HOGENOM" id="CLU_3027209_0_0_3"/>
<evidence type="ECO:0000313" key="2">
    <source>
        <dbReference type="Proteomes" id="UP000001510"/>
    </source>
</evidence>
<dbReference type="InterPro" id="IPR007367">
    <property type="entry name" value="DUF433"/>
</dbReference>
<dbReference type="eggNOG" id="COG2442">
    <property type="taxonomic scope" value="Bacteria"/>
</dbReference>
<dbReference type="EMBL" id="AP009552">
    <property type="protein sequence ID" value="BAG00864.1"/>
    <property type="molecule type" value="Genomic_DNA"/>
</dbReference>
<gene>
    <name evidence="1" type="ordered locus">MAE_10420</name>
</gene>
<dbReference type="Proteomes" id="UP000001510">
    <property type="component" value="Chromosome"/>
</dbReference>
<dbReference type="AlphaFoldDB" id="B0JRW4"/>
<keyword evidence="2" id="KW-1185">Reference proteome</keyword>
<dbReference type="Gene3D" id="1.10.10.10">
    <property type="entry name" value="Winged helix-like DNA-binding domain superfamily/Winged helix DNA-binding domain"/>
    <property type="match status" value="1"/>
</dbReference>
<dbReference type="KEGG" id="mar:MAE_10420"/>
<name>B0JRW4_MICAN</name>
<protein>
    <recommendedName>
        <fullName evidence="3">DUF433 domain-containing protein</fullName>
    </recommendedName>
</protein>
<evidence type="ECO:0000313" key="1">
    <source>
        <dbReference type="EMBL" id="BAG00864.1"/>
    </source>
</evidence>
<dbReference type="STRING" id="449447.MAE_10420"/>
<dbReference type="SUPFAM" id="SSF46689">
    <property type="entry name" value="Homeodomain-like"/>
    <property type="match status" value="1"/>
</dbReference>
<sequence>MSAEAIAREYPQLNLAQIYSALAYYHANKERIEADIDAYRADCEDWESRYRAGEL</sequence>
<evidence type="ECO:0008006" key="3">
    <source>
        <dbReference type="Google" id="ProtNLM"/>
    </source>
</evidence>
<proteinExistence type="predicted"/>